<dbReference type="STRING" id="317018.AVL63_08055"/>
<dbReference type="Gene3D" id="3.40.190.10">
    <property type="entry name" value="Periplasmic binding protein-like II"/>
    <property type="match status" value="2"/>
</dbReference>
<dbReference type="InterPro" id="IPR050682">
    <property type="entry name" value="ModA/WtpA"/>
</dbReference>
<dbReference type="EMBL" id="LQBM01000001">
    <property type="protein sequence ID" value="KUG60345.1"/>
    <property type="molecule type" value="Genomic_DNA"/>
</dbReference>
<keyword evidence="2" id="KW-1185">Reference proteome</keyword>
<dbReference type="PANTHER" id="PTHR30632">
    <property type="entry name" value="MOLYBDATE-BINDING PERIPLASMIC PROTEIN"/>
    <property type="match status" value="1"/>
</dbReference>
<gene>
    <name evidence="1" type="ORF">AVL63_08055</name>
</gene>
<dbReference type="RefSeq" id="WP_058887328.1">
    <property type="nucleotide sequence ID" value="NZ_LQBM01000001.1"/>
</dbReference>
<evidence type="ECO:0008006" key="3">
    <source>
        <dbReference type="Google" id="ProtNLM"/>
    </source>
</evidence>
<dbReference type="OrthoDB" id="9785015at2"/>
<dbReference type="GO" id="GO:0015689">
    <property type="term" value="P:molybdate ion transport"/>
    <property type="evidence" value="ECO:0007669"/>
    <property type="project" value="TreeGrafter"/>
</dbReference>
<dbReference type="PROSITE" id="PS51257">
    <property type="entry name" value="PROKAR_LIPOPROTEIN"/>
    <property type="match status" value="1"/>
</dbReference>
<name>A0A0W8IK66_9MICC</name>
<dbReference type="PANTHER" id="PTHR30632:SF0">
    <property type="entry name" value="SULFATE-BINDING PROTEIN"/>
    <property type="match status" value="1"/>
</dbReference>
<protein>
    <recommendedName>
        <fullName evidence="3">Molybdate ABC transporter substrate-binding protein</fullName>
    </recommendedName>
</protein>
<comment type="caution">
    <text evidence="1">The sequence shown here is derived from an EMBL/GenBank/DDBJ whole genome shotgun (WGS) entry which is preliminary data.</text>
</comment>
<evidence type="ECO:0000313" key="2">
    <source>
        <dbReference type="Proteomes" id="UP000054023"/>
    </source>
</evidence>
<dbReference type="AlphaFoldDB" id="A0A0W8IK66"/>
<accession>A0A0W8IK66</accession>
<evidence type="ECO:0000313" key="1">
    <source>
        <dbReference type="EMBL" id="KUG60345.1"/>
    </source>
</evidence>
<dbReference type="Proteomes" id="UP000054023">
    <property type="component" value="Unassembled WGS sequence"/>
</dbReference>
<dbReference type="Pfam" id="PF13531">
    <property type="entry name" value="SBP_bac_11"/>
    <property type="match status" value="1"/>
</dbReference>
<organism evidence="1 2">
    <name type="scientific">Nesterenkonia jeotgali</name>
    <dbReference type="NCBI Taxonomy" id="317018"/>
    <lineage>
        <taxon>Bacteria</taxon>
        <taxon>Bacillati</taxon>
        <taxon>Actinomycetota</taxon>
        <taxon>Actinomycetes</taxon>
        <taxon>Micrococcales</taxon>
        <taxon>Micrococcaceae</taxon>
        <taxon>Nesterenkonia</taxon>
    </lineage>
</organism>
<dbReference type="SUPFAM" id="SSF53850">
    <property type="entry name" value="Periplasmic binding protein-like II"/>
    <property type="match status" value="1"/>
</dbReference>
<proteinExistence type="predicted"/>
<dbReference type="GO" id="GO:0030973">
    <property type="term" value="F:molybdate ion binding"/>
    <property type="evidence" value="ECO:0007669"/>
    <property type="project" value="TreeGrafter"/>
</dbReference>
<sequence length="285" mass="29767">MKPDSLFYRMRGVIALVLLLCFVAAFVLSACGPPTQISTADQRSVKVLAAPSTAPALDALNAELHDRQSGVSAHVEYLDSEALQRRIETDPDADLVLTASQEQMQSFTQAGDIDGDARALASNRLVLVATAENPQAITGFDDFTARAADLRVSTCAGDAPCTEAITGLAGDFDLDLGVDEFDVAPAGLTSEPPHPVQSLTAGESDAALDYVTEVLAQDAALQTFDIPQSFQSTTQIWGAVLAEPTSAGDANEFMGILTSERARSAFSGAGFLPAPAAEAEASSDQ</sequence>
<reference evidence="2" key="1">
    <citation type="submission" date="2015-12" db="EMBL/GenBank/DDBJ databases">
        <authorList>
            <person name="Nair G.R."/>
            <person name="Kaur G."/>
            <person name="Mayilraj S."/>
        </authorList>
    </citation>
    <scope>NUCLEOTIDE SEQUENCE [LARGE SCALE GENOMIC DNA]</scope>
    <source>
        <strain evidence="2">CD08_7</strain>
    </source>
</reference>